<dbReference type="Proteomes" id="UP001396334">
    <property type="component" value="Unassembled WGS sequence"/>
</dbReference>
<evidence type="ECO:0000313" key="2">
    <source>
        <dbReference type="Proteomes" id="UP001396334"/>
    </source>
</evidence>
<organism evidence="1 2">
    <name type="scientific">Hibiscus sabdariffa</name>
    <name type="common">roselle</name>
    <dbReference type="NCBI Taxonomy" id="183260"/>
    <lineage>
        <taxon>Eukaryota</taxon>
        <taxon>Viridiplantae</taxon>
        <taxon>Streptophyta</taxon>
        <taxon>Embryophyta</taxon>
        <taxon>Tracheophyta</taxon>
        <taxon>Spermatophyta</taxon>
        <taxon>Magnoliopsida</taxon>
        <taxon>eudicotyledons</taxon>
        <taxon>Gunneridae</taxon>
        <taxon>Pentapetalae</taxon>
        <taxon>rosids</taxon>
        <taxon>malvids</taxon>
        <taxon>Malvales</taxon>
        <taxon>Malvaceae</taxon>
        <taxon>Malvoideae</taxon>
        <taxon>Hibiscus</taxon>
    </lineage>
</organism>
<sequence>MLLEIIQEADKIWNSEGSSFQSYENSTIFKELATSVIIGFFTPSLCVHLAVVAAVHNGSTEMVEAFCSVNRLGLLMSLFHIHMVRDESSSLDALLALANLPTSMLPTSTVESGRIFCKLNENRITCETDEESSASEAASIGHHRDKTNHVGAKEKNSLQNLLFKLQISNPEAPTDFPFIQSFDNKDVAEEVNKNFTKVPAESELDSLPNKHQSRCKMNLKRLVSVTFNENTPKYTFKNQPNKQSLSQDRLKDWIAFQSLLLRSLQKQILNCNLLLQFP</sequence>
<evidence type="ECO:0000313" key="1">
    <source>
        <dbReference type="EMBL" id="KAK9016160.1"/>
    </source>
</evidence>
<proteinExistence type="predicted"/>
<name>A0ABR2RTI1_9ROSI</name>
<accession>A0ABR2RTI1</accession>
<gene>
    <name evidence="1" type="ORF">V6N11_007240</name>
</gene>
<protein>
    <submittedName>
        <fullName evidence="1">Uncharacterized protein</fullName>
    </submittedName>
</protein>
<comment type="caution">
    <text evidence="1">The sequence shown here is derived from an EMBL/GenBank/DDBJ whole genome shotgun (WGS) entry which is preliminary data.</text>
</comment>
<reference evidence="1 2" key="1">
    <citation type="journal article" date="2024" name="G3 (Bethesda)">
        <title>Genome assembly of Hibiscus sabdariffa L. provides insights into metabolisms of medicinal natural products.</title>
        <authorList>
            <person name="Kim T."/>
        </authorList>
    </citation>
    <scope>NUCLEOTIDE SEQUENCE [LARGE SCALE GENOMIC DNA]</scope>
    <source>
        <strain evidence="1">TK-2024</strain>
        <tissue evidence="1">Old leaves</tissue>
    </source>
</reference>
<dbReference type="EMBL" id="JBBPBN010000021">
    <property type="protein sequence ID" value="KAK9016160.1"/>
    <property type="molecule type" value="Genomic_DNA"/>
</dbReference>
<keyword evidence="2" id="KW-1185">Reference proteome</keyword>